<dbReference type="InterPro" id="IPR036873">
    <property type="entry name" value="Rhodanese-like_dom_sf"/>
</dbReference>
<reference evidence="2 3" key="1">
    <citation type="submission" date="2016-11" db="EMBL/GenBank/DDBJ databases">
        <authorList>
            <person name="Jaros S."/>
            <person name="Januszkiewicz K."/>
            <person name="Wedrychowicz H."/>
        </authorList>
    </citation>
    <scope>NUCLEOTIDE SEQUENCE [LARGE SCALE GENOMIC DNA]</scope>
    <source>
        <strain evidence="2 3">CGMCC 1.6102</strain>
    </source>
</reference>
<gene>
    <name evidence="2" type="ORF">SAMN04488057_106213</name>
</gene>
<proteinExistence type="predicted"/>
<evidence type="ECO:0000313" key="3">
    <source>
        <dbReference type="Proteomes" id="UP000184513"/>
    </source>
</evidence>
<dbReference type="Proteomes" id="UP000184513">
    <property type="component" value="Unassembled WGS sequence"/>
</dbReference>
<dbReference type="Pfam" id="PF00581">
    <property type="entry name" value="Rhodanese"/>
    <property type="match status" value="1"/>
</dbReference>
<organism evidence="2 3">
    <name type="scientific">Cyclobacterium lianum</name>
    <dbReference type="NCBI Taxonomy" id="388280"/>
    <lineage>
        <taxon>Bacteria</taxon>
        <taxon>Pseudomonadati</taxon>
        <taxon>Bacteroidota</taxon>
        <taxon>Cytophagia</taxon>
        <taxon>Cytophagales</taxon>
        <taxon>Cyclobacteriaceae</taxon>
        <taxon>Cyclobacterium</taxon>
    </lineage>
</organism>
<dbReference type="GO" id="GO:0016740">
    <property type="term" value="F:transferase activity"/>
    <property type="evidence" value="ECO:0007669"/>
    <property type="project" value="UniProtKB-KW"/>
</dbReference>
<sequence>MEQMYCRGLLIIVFSLFWACGQQPSADPVSLQINHIQLIGSHNSYKQAVPDKVMDQISKENPDLAAGLDYSHPRIWQQLDLGLRLLELDVYHDPEGGRFSSPMGAELTGEKLPEGFDEPGFKVFHVQDIDYSSHHPLLTDYLEELKNWSDLHPNHLPVFITLNAKDQNYPQRGFAEALAFDEQAFRLLDQVIMAKLGAEKLIRPVDISGTQRSLKEALTEKGWPDLEAAKGKFVWVLDEKEEKTKTYLSSQAAGESAVFFVTVPEDHPMAGIFILNDPVGQEAQIRDLVKKGFLVRTRADADTREARMKDTRRMEKAFESGAQLISTDYYLPDPRWEGAYQVRFPDNSYSRINPAFSAKNLQTSSFHEHQSSVIALDAESFALAEAAMDPLILDVRTQAEVDQGMISDASHIDFLKEDFGANIAKLPKNKPIMVYCKVGGRSAKAADQLLKAGFKNVYHLEGGIDDWQASGFPIVSQADPPG</sequence>
<protein>
    <submittedName>
        <fullName evidence="2">Rhodanese-related sulfurtransferase</fullName>
    </submittedName>
</protein>
<dbReference type="Pfam" id="PF16670">
    <property type="entry name" value="PI-PLC-C1"/>
    <property type="match status" value="1"/>
</dbReference>
<dbReference type="EMBL" id="FRCY01000006">
    <property type="protein sequence ID" value="SHN09840.1"/>
    <property type="molecule type" value="Genomic_DNA"/>
</dbReference>
<accession>A0A1M7P084</accession>
<dbReference type="STRING" id="388280.SAMN04488057_106213"/>
<evidence type="ECO:0000259" key="1">
    <source>
        <dbReference type="PROSITE" id="PS50206"/>
    </source>
</evidence>
<dbReference type="InterPro" id="IPR032075">
    <property type="entry name" value="PI-PLC-C1"/>
</dbReference>
<dbReference type="AlphaFoldDB" id="A0A1M7P084"/>
<dbReference type="CDD" id="cd08589">
    <property type="entry name" value="PI-PLCc_SaPLC1_like"/>
    <property type="match status" value="1"/>
</dbReference>
<dbReference type="InterPro" id="IPR001763">
    <property type="entry name" value="Rhodanese-like_dom"/>
</dbReference>
<keyword evidence="3" id="KW-1185">Reference proteome</keyword>
<dbReference type="GO" id="GO:0008081">
    <property type="term" value="F:phosphoric diester hydrolase activity"/>
    <property type="evidence" value="ECO:0007669"/>
    <property type="project" value="InterPro"/>
</dbReference>
<dbReference type="SUPFAM" id="SSF51695">
    <property type="entry name" value="PLC-like phosphodiesterases"/>
    <property type="match status" value="1"/>
</dbReference>
<dbReference type="InterPro" id="IPR017946">
    <property type="entry name" value="PLC-like_Pdiesterase_TIM-brl"/>
</dbReference>
<name>A0A1M7P084_9BACT</name>
<feature type="domain" description="Rhodanese" evidence="1">
    <location>
        <begin position="386"/>
        <end position="476"/>
    </location>
</feature>
<dbReference type="InterPro" id="IPR050229">
    <property type="entry name" value="GlpE_sulfurtransferase"/>
</dbReference>
<keyword evidence="2" id="KW-0808">Transferase</keyword>
<dbReference type="PANTHER" id="PTHR43031:SF1">
    <property type="entry name" value="PYRIDINE NUCLEOTIDE-DISULPHIDE OXIDOREDUCTASE"/>
    <property type="match status" value="1"/>
</dbReference>
<dbReference type="CDD" id="cd00158">
    <property type="entry name" value="RHOD"/>
    <property type="match status" value="1"/>
</dbReference>
<dbReference type="PROSITE" id="PS50206">
    <property type="entry name" value="RHODANESE_3"/>
    <property type="match status" value="1"/>
</dbReference>
<dbReference type="Gene3D" id="3.20.20.190">
    <property type="entry name" value="Phosphatidylinositol (PI) phosphodiesterase"/>
    <property type="match status" value="1"/>
</dbReference>
<dbReference type="RefSeq" id="WP_073094844.1">
    <property type="nucleotide sequence ID" value="NZ_FRCY01000006.1"/>
</dbReference>
<dbReference type="PANTHER" id="PTHR43031">
    <property type="entry name" value="FAD-DEPENDENT OXIDOREDUCTASE"/>
    <property type="match status" value="1"/>
</dbReference>
<dbReference type="SMART" id="SM00450">
    <property type="entry name" value="RHOD"/>
    <property type="match status" value="1"/>
</dbReference>
<dbReference type="GO" id="GO:0006629">
    <property type="term" value="P:lipid metabolic process"/>
    <property type="evidence" value="ECO:0007669"/>
    <property type="project" value="InterPro"/>
</dbReference>
<dbReference type="SUPFAM" id="SSF52821">
    <property type="entry name" value="Rhodanese/Cell cycle control phosphatase"/>
    <property type="match status" value="1"/>
</dbReference>
<evidence type="ECO:0000313" key="2">
    <source>
        <dbReference type="EMBL" id="SHN09840.1"/>
    </source>
</evidence>
<dbReference type="Gene3D" id="3.40.250.10">
    <property type="entry name" value="Rhodanese-like domain"/>
    <property type="match status" value="1"/>
</dbReference>
<dbReference type="OrthoDB" id="195526at2"/>